<dbReference type="EMBL" id="JBHSOG010000047">
    <property type="protein sequence ID" value="MFC5770052.1"/>
    <property type="molecule type" value="Genomic_DNA"/>
</dbReference>
<dbReference type="Proteomes" id="UP001595974">
    <property type="component" value="Unassembled WGS sequence"/>
</dbReference>
<feature type="region of interest" description="Disordered" evidence="1">
    <location>
        <begin position="257"/>
        <end position="305"/>
    </location>
</feature>
<evidence type="ECO:0000313" key="2">
    <source>
        <dbReference type="EMBL" id="MFC5770052.1"/>
    </source>
</evidence>
<protein>
    <submittedName>
        <fullName evidence="2">Hydrolase or metal-binding protein</fullName>
    </submittedName>
</protein>
<dbReference type="Pfam" id="PF18897">
    <property type="entry name" value="Gp3-like"/>
    <property type="match status" value="1"/>
</dbReference>
<evidence type="ECO:0000256" key="1">
    <source>
        <dbReference type="SAM" id="MobiDB-lite"/>
    </source>
</evidence>
<dbReference type="InterPro" id="IPR043991">
    <property type="entry name" value="Gp3-like"/>
</dbReference>
<keyword evidence="3" id="KW-1185">Reference proteome</keyword>
<keyword evidence="2" id="KW-0378">Hydrolase</keyword>
<reference evidence="3" key="1">
    <citation type="journal article" date="2019" name="Int. J. Syst. Evol. Microbiol.">
        <title>The Global Catalogue of Microorganisms (GCM) 10K type strain sequencing project: providing services to taxonomists for standard genome sequencing and annotation.</title>
        <authorList>
            <consortium name="The Broad Institute Genomics Platform"/>
            <consortium name="The Broad Institute Genome Sequencing Center for Infectious Disease"/>
            <person name="Wu L."/>
            <person name="Ma J."/>
        </authorList>
    </citation>
    <scope>NUCLEOTIDE SEQUENCE [LARGE SCALE GENOMIC DNA]</scope>
    <source>
        <strain evidence="3">SHR3</strain>
    </source>
</reference>
<name>A0ABW1ASC5_9RHOO</name>
<evidence type="ECO:0000313" key="3">
    <source>
        <dbReference type="Proteomes" id="UP001595974"/>
    </source>
</evidence>
<gene>
    <name evidence="2" type="ORF">ACFPTN_11765</name>
</gene>
<proteinExistence type="predicted"/>
<comment type="caution">
    <text evidence="2">The sequence shown here is derived from an EMBL/GenBank/DDBJ whole genome shotgun (WGS) entry which is preliminary data.</text>
</comment>
<sequence>MIKGLAITPPVIGRIAIGHVVEKNGKRLPEKDDFFTITTQVQTWDGWMLHPLQTQLAEGIPNGKLRAIPVRLLFNAPDLNLRAQYSLFDRNTGRPVCVGDGETARRRTQEGLQELPCLGPDGCEFGRTGGCKLFGRLNVQIDGQDDDLGSFIFRTTGYNSIRTLAARLAYFDAVSGGLAKYMPLLLRLRGKSTTLSYRTPVYYVDLTLREGKTLAEVVGVARQAAEQHAEQGVDAVRLEEAARGAMANGCFEESDDEVPDVLDEFYPERSGTDLDEPKPQAPAVPTTPIRRSSLTPRLPKSAATT</sequence>
<organism evidence="2 3">
    <name type="scientific">Thauera sinica</name>
    <dbReference type="NCBI Taxonomy" id="2665146"/>
    <lineage>
        <taxon>Bacteria</taxon>
        <taxon>Pseudomonadati</taxon>
        <taxon>Pseudomonadota</taxon>
        <taxon>Betaproteobacteria</taxon>
        <taxon>Rhodocyclales</taxon>
        <taxon>Zoogloeaceae</taxon>
        <taxon>Thauera</taxon>
    </lineage>
</organism>
<feature type="compositionally biased region" description="Basic and acidic residues" evidence="1">
    <location>
        <begin position="266"/>
        <end position="278"/>
    </location>
</feature>
<dbReference type="GO" id="GO:0016787">
    <property type="term" value="F:hydrolase activity"/>
    <property type="evidence" value="ECO:0007669"/>
    <property type="project" value="UniProtKB-KW"/>
</dbReference>
<accession>A0ABW1ASC5</accession>
<dbReference type="RefSeq" id="WP_096445224.1">
    <property type="nucleotide sequence ID" value="NZ_JBHSOG010000047.1"/>
</dbReference>